<sequence>MSGRARPGRTTVTTPRALHAWSPHAALCAWLDWLTSAPPSPGKPIRNKSITGEWLPLRGRGIRKELSQRYAEINGALSWQQIGDPLRGNSGAKTCASEKDCSLIAGAVVGSLASEVSLRLQMSDHSTPIACRGVHAAQGGPARYAEPTSPSQPVLAATHCLQVEADTMCIPDFKMLPTLTWLSVPVLLREARRGGFAGLAVSSCLGGIPIVVIISLPTAGDLRETWPMAFSVKQAGDLSTESICLAASCVHLGQWLKEIFGYVIPKSNCGCVIAAGQRRTVQKAECRTKDAIPARNPGSAGISRGGAPSSDRVRPSVKRRASVT</sequence>
<dbReference type="AlphaFoldDB" id="A0A433TZQ3"/>
<evidence type="ECO:0000256" key="1">
    <source>
        <dbReference type="SAM" id="MobiDB-lite"/>
    </source>
</evidence>
<reference evidence="2 3" key="1">
    <citation type="submission" date="2019-01" db="EMBL/GenBank/DDBJ databases">
        <title>A draft genome assembly of the solar-powered sea slug Elysia chlorotica.</title>
        <authorList>
            <person name="Cai H."/>
            <person name="Li Q."/>
            <person name="Fang X."/>
            <person name="Li J."/>
            <person name="Curtis N.E."/>
            <person name="Altenburger A."/>
            <person name="Shibata T."/>
            <person name="Feng M."/>
            <person name="Maeda T."/>
            <person name="Schwartz J.A."/>
            <person name="Shigenobu S."/>
            <person name="Lundholm N."/>
            <person name="Nishiyama T."/>
            <person name="Yang H."/>
            <person name="Hasebe M."/>
            <person name="Li S."/>
            <person name="Pierce S.K."/>
            <person name="Wang J."/>
        </authorList>
    </citation>
    <scope>NUCLEOTIDE SEQUENCE [LARGE SCALE GENOMIC DNA]</scope>
    <source>
        <strain evidence="2">EC2010</strain>
        <tissue evidence="2">Whole organism of an adult</tissue>
    </source>
</reference>
<proteinExistence type="predicted"/>
<feature type="compositionally biased region" description="Basic residues" evidence="1">
    <location>
        <begin position="315"/>
        <end position="324"/>
    </location>
</feature>
<evidence type="ECO:0000313" key="2">
    <source>
        <dbReference type="EMBL" id="RUS86958.1"/>
    </source>
</evidence>
<name>A0A433TZQ3_ELYCH</name>
<comment type="caution">
    <text evidence="2">The sequence shown here is derived from an EMBL/GenBank/DDBJ whole genome shotgun (WGS) entry which is preliminary data.</text>
</comment>
<organism evidence="2 3">
    <name type="scientific">Elysia chlorotica</name>
    <name type="common">Eastern emerald elysia</name>
    <name type="synonym">Sea slug</name>
    <dbReference type="NCBI Taxonomy" id="188477"/>
    <lineage>
        <taxon>Eukaryota</taxon>
        <taxon>Metazoa</taxon>
        <taxon>Spiralia</taxon>
        <taxon>Lophotrochozoa</taxon>
        <taxon>Mollusca</taxon>
        <taxon>Gastropoda</taxon>
        <taxon>Heterobranchia</taxon>
        <taxon>Euthyneura</taxon>
        <taxon>Panpulmonata</taxon>
        <taxon>Sacoglossa</taxon>
        <taxon>Placobranchoidea</taxon>
        <taxon>Plakobranchidae</taxon>
        <taxon>Elysia</taxon>
    </lineage>
</organism>
<accession>A0A433TZQ3</accession>
<dbReference type="Proteomes" id="UP000271974">
    <property type="component" value="Unassembled WGS sequence"/>
</dbReference>
<dbReference type="EMBL" id="RQTK01000123">
    <property type="protein sequence ID" value="RUS86958.1"/>
    <property type="molecule type" value="Genomic_DNA"/>
</dbReference>
<keyword evidence="3" id="KW-1185">Reference proteome</keyword>
<feature type="region of interest" description="Disordered" evidence="1">
    <location>
        <begin position="291"/>
        <end position="324"/>
    </location>
</feature>
<protein>
    <submittedName>
        <fullName evidence="2">Uncharacterized protein</fullName>
    </submittedName>
</protein>
<gene>
    <name evidence="2" type="ORF">EGW08_005283</name>
</gene>
<evidence type="ECO:0000313" key="3">
    <source>
        <dbReference type="Proteomes" id="UP000271974"/>
    </source>
</evidence>